<accession>A0A1H6PGV2</accession>
<name>A0A1H6PGV2_9PSED</name>
<feature type="transmembrane region" description="Helical" evidence="2">
    <location>
        <begin position="259"/>
        <end position="278"/>
    </location>
</feature>
<evidence type="ECO:0000313" key="4">
    <source>
        <dbReference type="Proteomes" id="UP000182272"/>
    </source>
</evidence>
<feature type="region of interest" description="Disordered" evidence="1">
    <location>
        <begin position="351"/>
        <end position="374"/>
    </location>
</feature>
<keyword evidence="2" id="KW-0472">Membrane</keyword>
<organism evidence="3 4">
    <name type="scientific">Pseudomonas asplenii</name>
    <dbReference type="NCBI Taxonomy" id="53407"/>
    <lineage>
        <taxon>Bacteria</taxon>
        <taxon>Pseudomonadati</taxon>
        <taxon>Pseudomonadota</taxon>
        <taxon>Gammaproteobacteria</taxon>
        <taxon>Pseudomonadales</taxon>
        <taxon>Pseudomonadaceae</taxon>
        <taxon>Pseudomonas</taxon>
    </lineage>
</organism>
<feature type="transmembrane region" description="Helical" evidence="2">
    <location>
        <begin position="155"/>
        <end position="174"/>
    </location>
</feature>
<keyword evidence="2" id="KW-1133">Transmembrane helix</keyword>
<dbReference type="AlphaFoldDB" id="A0A1H6PGV2"/>
<dbReference type="Proteomes" id="UP000182272">
    <property type="component" value="Chromosome I"/>
</dbReference>
<feature type="transmembrane region" description="Helical" evidence="2">
    <location>
        <begin position="29"/>
        <end position="48"/>
    </location>
</feature>
<sequence>MMVLLFWAMMLVVFAVATRIGRQFDLVPIVSQLLLATFGLPLLMLFWIEPHWQLSGAALIAPEWLKTLYGFAFALVLGNILSDVIELKMDRESLKIALPSFCIPFVCGLACAAWVLPEQHWLNALAIGLVFAITAIPVLYLYLKHIGYPLAATRRLVQTAILIDLACWTVFGLAQGSLHLSSLLLPLAGALLPLLFYACRIRRPLAYSLSFFGLLVVAEHYKLNALIFGIGYLSCMAWLKVALVPPLKTAWMNRLQTGLAIPLILTFGIVQINVSSALNSLSLVQFICAAGDAGRQQAAGQLAGPGLGWPFIPRRQPLEGKPAAQHSWFERNRLPQPAAATTVDQPGAVLRADADGPARHPAAGVGGPASNPFE</sequence>
<feature type="transmembrane region" description="Helical" evidence="2">
    <location>
        <begin position="96"/>
        <end position="115"/>
    </location>
</feature>
<dbReference type="EMBL" id="LT629972">
    <property type="protein sequence ID" value="SEI25523.1"/>
    <property type="molecule type" value="Genomic_DNA"/>
</dbReference>
<feature type="transmembrane region" description="Helical" evidence="2">
    <location>
        <begin position="227"/>
        <end position="247"/>
    </location>
</feature>
<reference evidence="3 4" key="1">
    <citation type="submission" date="2016-10" db="EMBL/GenBank/DDBJ databases">
        <authorList>
            <person name="de Groot N.N."/>
        </authorList>
    </citation>
    <scope>NUCLEOTIDE SEQUENCE [LARGE SCALE GENOMIC DNA]</scope>
    <source>
        <strain evidence="3 4">LMG 2158</strain>
    </source>
</reference>
<keyword evidence="2" id="KW-0812">Transmembrane</keyword>
<protein>
    <submittedName>
        <fullName evidence="3">Transporter, CPA2 family</fullName>
    </submittedName>
</protein>
<feature type="transmembrane region" description="Helical" evidence="2">
    <location>
        <begin position="180"/>
        <end position="198"/>
    </location>
</feature>
<evidence type="ECO:0000313" key="3">
    <source>
        <dbReference type="EMBL" id="SEI25523.1"/>
    </source>
</evidence>
<evidence type="ECO:0000256" key="1">
    <source>
        <dbReference type="SAM" id="MobiDB-lite"/>
    </source>
</evidence>
<proteinExistence type="predicted"/>
<feature type="transmembrane region" description="Helical" evidence="2">
    <location>
        <begin position="121"/>
        <end position="143"/>
    </location>
</feature>
<gene>
    <name evidence="3" type="ORF">SAMN05216581_5935</name>
</gene>
<evidence type="ECO:0000256" key="2">
    <source>
        <dbReference type="SAM" id="Phobius"/>
    </source>
</evidence>